<dbReference type="AlphaFoldDB" id="A0A367X7C0"/>
<dbReference type="Pfam" id="PF00027">
    <property type="entry name" value="cNMP_binding"/>
    <property type="match status" value="1"/>
</dbReference>
<dbReference type="SMART" id="SM00100">
    <property type="entry name" value="cNMP"/>
    <property type="match status" value="1"/>
</dbReference>
<proteinExistence type="predicted"/>
<dbReference type="InterPro" id="IPR018490">
    <property type="entry name" value="cNMP-bd_dom_sf"/>
</dbReference>
<dbReference type="InterPro" id="IPR000595">
    <property type="entry name" value="cNMP-bd_dom"/>
</dbReference>
<organism evidence="2 3">
    <name type="scientific">Thalassospira profundimaris</name>
    <dbReference type="NCBI Taxonomy" id="502049"/>
    <lineage>
        <taxon>Bacteria</taxon>
        <taxon>Pseudomonadati</taxon>
        <taxon>Pseudomonadota</taxon>
        <taxon>Alphaproteobacteria</taxon>
        <taxon>Rhodospirillales</taxon>
        <taxon>Thalassospiraceae</taxon>
        <taxon>Thalassospira</taxon>
    </lineage>
</organism>
<dbReference type="GO" id="GO:0003700">
    <property type="term" value="F:DNA-binding transcription factor activity"/>
    <property type="evidence" value="ECO:0007669"/>
    <property type="project" value="TreeGrafter"/>
</dbReference>
<dbReference type="GO" id="GO:0005829">
    <property type="term" value="C:cytosol"/>
    <property type="evidence" value="ECO:0007669"/>
    <property type="project" value="TreeGrafter"/>
</dbReference>
<evidence type="ECO:0000313" key="3">
    <source>
        <dbReference type="Proteomes" id="UP000252255"/>
    </source>
</evidence>
<dbReference type="CDD" id="cd00038">
    <property type="entry name" value="CAP_ED"/>
    <property type="match status" value="1"/>
</dbReference>
<comment type="caution">
    <text evidence="2">The sequence shown here is derived from an EMBL/GenBank/DDBJ whole genome shotgun (WGS) entry which is preliminary data.</text>
</comment>
<dbReference type="Proteomes" id="UP000252255">
    <property type="component" value="Unassembled WGS sequence"/>
</dbReference>
<sequence>MIYIMSVSIFDLLNRFEGRLSDFAATEVLFRKGDPVEHLFLVLRGEVRLARFLENGDEIVLQRAGPDNVLAEASLFSQHYHCDAICHQDAQVKRIRKYDVESHLSQNNQMAVSLATHLAREVQATRLRAEILRLRTVAERLDAWIAWHDDVLPEKGTWRMIALEIGVSPEALYRELARRR</sequence>
<dbReference type="InterPro" id="IPR014710">
    <property type="entry name" value="RmlC-like_jellyroll"/>
</dbReference>
<feature type="domain" description="Cyclic nucleotide-binding" evidence="1">
    <location>
        <begin position="23"/>
        <end position="76"/>
    </location>
</feature>
<dbReference type="PANTHER" id="PTHR24567">
    <property type="entry name" value="CRP FAMILY TRANSCRIPTIONAL REGULATORY PROTEIN"/>
    <property type="match status" value="1"/>
</dbReference>
<dbReference type="SUPFAM" id="SSF51206">
    <property type="entry name" value="cAMP-binding domain-like"/>
    <property type="match status" value="1"/>
</dbReference>
<dbReference type="PANTHER" id="PTHR24567:SF74">
    <property type="entry name" value="HTH-TYPE TRANSCRIPTIONAL REGULATOR ARCR"/>
    <property type="match status" value="1"/>
</dbReference>
<dbReference type="OrthoDB" id="571714at2"/>
<evidence type="ECO:0000259" key="1">
    <source>
        <dbReference type="PROSITE" id="PS50042"/>
    </source>
</evidence>
<gene>
    <name evidence="2" type="ORF">TH30_03390</name>
</gene>
<evidence type="ECO:0000313" key="2">
    <source>
        <dbReference type="EMBL" id="RCK49369.1"/>
    </source>
</evidence>
<name>A0A367X7C0_9PROT</name>
<reference evidence="2 3" key="1">
    <citation type="submission" date="2014-07" db="EMBL/GenBank/DDBJ databases">
        <title>Draft genome sequence of Thalassospira profundimaris PR54-5.</title>
        <authorList>
            <person name="Lai Q."/>
            <person name="Shao Z."/>
        </authorList>
    </citation>
    <scope>NUCLEOTIDE SEQUENCE [LARGE SCALE GENOMIC DNA]</scope>
    <source>
        <strain evidence="2 3">PR54-5</strain>
    </source>
</reference>
<dbReference type="EMBL" id="JPWI01000001">
    <property type="protein sequence ID" value="RCK49369.1"/>
    <property type="molecule type" value="Genomic_DNA"/>
</dbReference>
<dbReference type="Gene3D" id="2.60.120.10">
    <property type="entry name" value="Jelly Rolls"/>
    <property type="match status" value="1"/>
</dbReference>
<dbReference type="InterPro" id="IPR050397">
    <property type="entry name" value="Env_Response_Regulators"/>
</dbReference>
<protein>
    <recommendedName>
        <fullName evidence="1">Cyclic nucleotide-binding domain-containing protein</fullName>
    </recommendedName>
</protein>
<dbReference type="PROSITE" id="PS50042">
    <property type="entry name" value="CNMP_BINDING_3"/>
    <property type="match status" value="1"/>
</dbReference>
<accession>A0A367X7C0</accession>